<dbReference type="RefSeq" id="WP_321399521.1">
    <property type="nucleotide sequence ID" value="NZ_CP139487.1"/>
</dbReference>
<dbReference type="EMBL" id="CP139487">
    <property type="protein sequence ID" value="WPU66878.1"/>
    <property type="molecule type" value="Genomic_DNA"/>
</dbReference>
<dbReference type="NCBIfam" id="TIGR00481">
    <property type="entry name" value="YbhB/YbcL family Raf kinase inhibitor-like protein"/>
    <property type="match status" value="1"/>
</dbReference>
<dbReference type="Proteomes" id="UP001324634">
    <property type="component" value="Chromosome"/>
</dbReference>
<evidence type="ECO:0000313" key="1">
    <source>
        <dbReference type="EMBL" id="WPU66878.1"/>
    </source>
</evidence>
<reference evidence="1 2" key="1">
    <citation type="submission" date="2023-11" db="EMBL/GenBank/DDBJ databases">
        <title>Peredibacter starrii A3.12.</title>
        <authorList>
            <person name="Mitchell R.J."/>
        </authorList>
    </citation>
    <scope>NUCLEOTIDE SEQUENCE [LARGE SCALE GENOMIC DNA]</scope>
    <source>
        <strain evidence="1 2">A3.12</strain>
    </source>
</reference>
<dbReference type="SUPFAM" id="SSF49777">
    <property type="entry name" value="PEBP-like"/>
    <property type="match status" value="1"/>
</dbReference>
<protein>
    <submittedName>
        <fullName evidence="1">YbhB/YbcL family Raf kinase inhibitor-like protein</fullName>
    </submittedName>
</protein>
<evidence type="ECO:0000313" key="2">
    <source>
        <dbReference type="Proteomes" id="UP001324634"/>
    </source>
</evidence>
<name>A0AAX4HUK4_9BACT</name>
<dbReference type="PANTHER" id="PTHR30289">
    <property type="entry name" value="UNCHARACTERIZED PROTEIN YBCL-RELATED"/>
    <property type="match status" value="1"/>
</dbReference>
<dbReference type="InterPro" id="IPR005247">
    <property type="entry name" value="YbhB_YbcL/LppC-like"/>
</dbReference>
<dbReference type="InterPro" id="IPR036610">
    <property type="entry name" value="PEBP-like_sf"/>
</dbReference>
<dbReference type="InterPro" id="IPR008914">
    <property type="entry name" value="PEBP"/>
</dbReference>
<dbReference type="PANTHER" id="PTHR30289:SF1">
    <property type="entry name" value="PEBP (PHOSPHATIDYLETHANOLAMINE-BINDING PROTEIN) FAMILY PROTEIN"/>
    <property type="match status" value="1"/>
</dbReference>
<dbReference type="KEGG" id="psti:SOO65_08960"/>
<sequence length="160" mass="17568">MDFTLSSTSLTPGQSVPKHFIFNGFGCQGDNISPALSWEGAPVETKSFAVTVFDPDAPTDHGWWHWAVVNIPSHVNSLEEGASNNRTLPKEAIEVITDFNKTGYGGPCPPKGDKPHRYIFTVHALRKELDVRPNTNGVSIEKKIEANSLARASFTVQYGR</sequence>
<keyword evidence="2" id="KW-1185">Reference proteome</keyword>
<dbReference type="GO" id="GO:0004860">
    <property type="term" value="F:protein kinase inhibitor activity"/>
    <property type="evidence" value="ECO:0007669"/>
    <property type="project" value="UniProtKB-KW"/>
</dbReference>
<dbReference type="Gene3D" id="3.90.280.10">
    <property type="entry name" value="PEBP-like"/>
    <property type="match status" value="1"/>
</dbReference>
<accession>A0AAX4HUK4</accession>
<dbReference type="AlphaFoldDB" id="A0AAX4HUK4"/>
<dbReference type="Pfam" id="PF01161">
    <property type="entry name" value="PBP"/>
    <property type="match status" value="1"/>
</dbReference>
<organism evidence="1 2">
    <name type="scientific">Peredibacter starrii</name>
    <dbReference type="NCBI Taxonomy" id="28202"/>
    <lineage>
        <taxon>Bacteria</taxon>
        <taxon>Pseudomonadati</taxon>
        <taxon>Bdellovibrionota</taxon>
        <taxon>Bacteriovoracia</taxon>
        <taxon>Bacteriovoracales</taxon>
        <taxon>Bacteriovoracaceae</taxon>
        <taxon>Peredibacter</taxon>
    </lineage>
</organism>
<dbReference type="CDD" id="cd00865">
    <property type="entry name" value="PEBP_bact_arch"/>
    <property type="match status" value="1"/>
</dbReference>
<proteinExistence type="predicted"/>
<keyword evidence="1" id="KW-0649">Protein kinase inhibitor</keyword>
<gene>
    <name evidence="1" type="ORF">SOO65_08960</name>
</gene>